<feature type="non-terminal residue" evidence="1">
    <location>
        <position position="1"/>
    </location>
</feature>
<comment type="caution">
    <text evidence="1">The sequence shown here is derived from an EMBL/GenBank/DDBJ whole genome shotgun (WGS) entry which is preliminary data.</text>
</comment>
<accession>A0ACA9N7Q7</accession>
<keyword evidence="2" id="KW-1185">Reference proteome</keyword>
<evidence type="ECO:0000313" key="1">
    <source>
        <dbReference type="EMBL" id="CAG8635932.1"/>
    </source>
</evidence>
<evidence type="ECO:0000313" key="2">
    <source>
        <dbReference type="Proteomes" id="UP000789366"/>
    </source>
</evidence>
<reference evidence="1" key="1">
    <citation type="submission" date="2021-06" db="EMBL/GenBank/DDBJ databases">
        <authorList>
            <person name="Kallberg Y."/>
            <person name="Tangrot J."/>
            <person name="Rosling A."/>
        </authorList>
    </citation>
    <scope>NUCLEOTIDE SEQUENCE</scope>
    <source>
        <strain evidence="1">28 12/20/2015</strain>
    </source>
</reference>
<organism evidence="1 2">
    <name type="scientific">Cetraspora pellucida</name>
    <dbReference type="NCBI Taxonomy" id="1433469"/>
    <lineage>
        <taxon>Eukaryota</taxon>
        <taxon>Fungi</taxon>
        <taxon>Fungi incertae sedis</taxon>
        <taxon>Mucoromycota</taxon>
        <taxon>Glomeromycotina</taxon>
        <taxon>Glomeromycetes</taxon>
        <taxon>Diversisporales</taxon>
        <taxon>Gigasporaceae</taxon>
        <taxon>Cetraspora</taxon>
    </lineage>
</organism>
<name>A0ACA9N7Q7_9GLOM</name>
<dbReference type="EMBL" id="CAJVPW010012470">
    <property type="protein sequence ID" value="CAG8635932.1"/>
    <property type="molecule type" value="Genomic_DNA"/>
</dbReference>
<protein>
    <submittedName>
        <fullName evidence="1">9608_t:CDS:1</fullName>
    </submittedName>
</protein>
<proteinExistence type="predicted"/>
<gene>
    <name evidence="1" type="ORF">SPELUC_LOCUS8385</name>
</gene>
<dbReference type="Proteomes" id="UP000789366">
    <property type="component" value="Unassembled WGS sequence"/>
</dbReference>
<sequence length="57" mass="6454">IPEDLELLFETLNLTSNLTSISDSDNSKKIENDKSKLNSNSSNEDITKEELEEVIQQ</sequence>